<reference evidence="2 3" key="1">
    <citation type="submission" date="2018-10" db="EMBL/GenBank/DDBJ databases">
        <title>Fifty Aureobasidium pullulans genomes reveal a recombining polyextremotolerant generalist.</title>
        <authorList>
            <person name="Gostincar C."/>
            <person name="Turk M."/>
            <person name="Zajc J."/>
            <person name="Gunde-Cimerman N."/>
        </authorList>
    </citation>
    <scope>NUCLEOTIDE SEQUENCE [LARGE SCALE GENOMIC DNA]</scope>
    <source>
        <strain evidence="2 3">EXF-10659</strain>
    </source>
</reference>
<dbReference type="Proteomes" id="UP000308802">
    <property type="component" value="Unassembled WGS sequence"/>
</dbReference>
<dbReference type="Pfam" id="PF00651">
    <property type="entry name" value="BTB"/>
    <property type="match status" value="2"/>
</dbReference>
<dbReference type="CDD" id="cd18186">
    <property type="entry name" value="BTB_POZ_ZBTB_KLHL-like"/>
    <property type="match status" value="2"/>
</dbReference>
<dbReference type="SMART" id="SM00225">
    <property type="entry name" value="BTB"/>
    <property type="match status" value="2"/>
</dbReference>
<dbReference type="Gene3D" id="3.30.710.10">
    <property type="entry name" value="Potassium Channel Kv1.1, Chain A"/>
    <property type="match status" value="2"/>
</dbReference>
<sequence length="469" mass="54464">MESANDLTARLYNDSAKWSDIIIKYGEHQIHAHKAILVQQSGYFLTAFTTLLPVSSSPIIDLGDDDDPRLLTWILQYIYRHGTLHDYFSNMKTSNPQMSMEQLIDLFELADKYDVEVLREYIDRAFYRLATHHLDAFRANSKHQNTLYECIARTCGPGALQAADNRLQSTVIQLCCEYCRPLFRDWRFLQLYNEGELFDEKQAIALLQLDKRIRSNNYYGIQSSKLDRLWKYPRITRRDWDTKTRNMFSLFNDGRFSDITICIGAGPKIFAHKAVLASYSTCFQKKLERTPSINSIDLGIKGSHAAMKAFLKDFYMTDTYSESECSVQFYADLYLLATHLGREDIAPFYLDRFSALLSKEPFTYDYIACLETYCGPVYSRYSESTLSEVVFQQVLHRVRSLRESRDYPPSYFARALQCGTVFNGRFAARFASEVFSSLVMEVQRTQGCCYRYYWLMILFTMSTMASPAL</sequence>
<feature type="domain" description="BTB" evidence="1">
    <location>
        <begin position="257"/>
        <end position="323"/>
    </location>
</feature>
<protein>
    <recommendedName>
        <fullName evidence="1">BTB domain-containing protein</fullName>
    </recommendedName>
</protein>
<dbReference type="SUPFAM" id="SSF54695">
    <property type="entry name" value="POZ domain"/>
    <property type="match status" value="2"/>
</dbReference>
<dbReference type="AlphaFoldDB" id="A0A4S9AAP0"/>
<dbReference type="InterPro" id="IPR000210">
    <property type="entry name" value="BTB/POZ_dom"/>
</dbReference>
<evidence type="ECO:0000313" key="3">
    <source>
        <dbReference type="Proteomes" id="UP000308802"/>
    </source>
</evidence>
<organism evidence="2 3">
    <name type="scientific">Aureobasidium pullulans</name>
    <name type="common">Black yeast</name>
    <name type="synonym">Pullularia pullulans</name>
    <dbReference type="NCBI Taxonomy" id="5580"/>
    <lineage>
        <taxon>Eukaryota</taxon>
        <taxon>Fungi</taxon>
        <taxon>Dikarya</taxon>
        <taxon>Ascomycota</taxon>
        <taxon>Pezizomycotina</taxon>
        <taxon>Dothideomycetes</taxon>
        <taxon>Dothideomycetidae</taxon>
        <taxon>Dothideales</taxon>
        <taxon>Saccotheciaceae</taxon>
        <taxon>Aureobasidium</taxon>
    </lineage>
</organism>
<dbReference type="PROSITE" id="PS50097">
    <property type="entry name" value="BTB"/>
    <property type="match status" value="2"/>
</dbReference>
<dbReference type="PANTHER" id="PTHR24413">
    <property type="entry name" value="SPECKLE-TYPE POZ PROTEIN"/>
    <property type="match status" value="1"/>
</dbReference>
<dbReference type="EMBL" id="QZAO01000068">
    <property type="protein sequence ID" value="THW76340.1"/>
    <property type="molecule type" value="Genomic_DNA"/>
</dbReference>
<feature type="domain" description="BTB" evidence="1">
    <location>
        <begin position="19"/>
        <end position="79"/>
    </location>
</feature>
<evidence type="ECO:0000259" key="1">
    <source>
        <dbReference type="PROSITE" id="PS50097"/>
    </source>
</evidence>
<proteinExistence type="predicted"/>
<accession>A0A4S9AAP0</accession>
<gene>
    <name evidence="2" type="ORF">D6D19_03221</name>
</gene>
<comment type="caution">
    <text evidence="2">The sequence shown here is derived from an EMBL/GenBank/DDBJ whole genome shotgun (WGS) entry which is preliminary data.</text>
</comment>
<name>A0A4S9AAP0_AURPU</name>
<evidence type="ECO:0000313" key="2">
    <source>
        <dbReference type="EMBL" id="THW76340.1"/>
    </source>
</evidence>
<dbReference type="InterPro" id="IPR011333">
    <property type="entry name" value="SKP1/BTB/POZ_sf"/>
</dbReference>